<accession>A0A5N1INB3</accession>
<dbReference type="EMBL" id="VTWT01000012">
    <property type="protein sequence ID" value="KAA9325397.1"/>
    <property type="molecule type" value="Genomic_DNA"/>
</dbReference>
<dbReference type="PANTHER" id="PTHR34187">
    <property type="entry name" value="FGR18P"/>
    <property type="match status" value="1"/>
</dbReference>
<evidence type="ECO:0000256" key="2">
    <source>
        <dbReference type="ARBA" id="ARBA00022475"/>
    </source>
</evidence>
<comment type="subcellular location">
    <subcellularLocation>
        <location evidence="1">Cell membrane</location>
        <topology evidence="1">Multi-pass membrane protein</topology>
    </subcellularLocation>
</comment>
<feature type="transmembrane region" description="Helical" evidence="7">
    <location>
        <begin position="84"/>
        <end position="103"/>
    </location>
</feature>
<evidence type="ECO:0000256" key="7">
    <source>
        <dbReference type="SAM" id="Phobius"/>
    </source>
</evidence>
<sequence length="149" mass="16731">MAKSGHRCVNSRVTAPKSMKQSEAEHLKRNLFVKEIENTEIRDSLALERTRFANERTFLAYVRTAMGLVLGGFSMVQFFHHKVFVWVGGVFVPIGLLVGLLGLKKYLEKRKTISEKRAAYTLTSQFHAKFAANQNHTEGNSSPNSSAES</sequence>
<comment type="caution">
    <text evidence="9">The sequence shown here is derived from an EMBL/GenBank/DDBJ whole genome shotgun (WGS) entry which is preliminary data.</text>
</comment>
<evidence type="ECO:0000256" key="3">
    <source>
        <dbReference type="ARBA" id="ARBA00022692"/>
    </source>
</evidence>
<proteinExistence type="predicted"/>
<evidence type="ECO:0000313" key="10">
    <source>
        <dbReference type="Proteomes" id="UP000326570"/>
    </source>
</evidence>
<dbReference type="InterPro" id="IPR003807">
    <property type="entry name" value="DUF202"/>
</dbReference>
<keyword evidence="5 7" id="KW-0472">Membrane</keyword>
<dbReference type="Pfam" id="PF02656">
    <property type="entry name" value="DUF202"/>
    <property type="match status" value="1"/>
</dbReference>
<evidence type="ECO:0000256" key="5">
    <source>
        <dbReference type="ARBA" id="ARBA00023136"/>
    </source>
</evidence>
<keyword evidence="4 7" id="KW-1133">Transmembrane helix</keyword>
<organism evidence="9 10">
    <name type="scientific">Adhaeribacter soli</name>
    <dbReference type="NCBI Taxonomy" id="2607655"/>
    <lineage>
        <taxon>Bacteria</taxon>
        <taxon>Pseudomonadati</taxon>
        <taxon>Bacteroidota</taxon>
        <taxon>Cytophagia</taxon>
        <taxon>Cytophagales</taxon>
        <taxon>Hymenobacteraceae</taxon>
        <taxon>Adhaeribacter</taxon>
    </lineage>
</organism>
<evidence type="ECO:0000256" key="6">
    <source>
        <dbReference type="SAM" id="MobiDB-lite"/>
    </source>
</evidence>
<dbReference type="AlphaFoldDB" id="A0A5N1INB3"/>
<dbReference type="PANTHER" id="PTHR34187:SF2">
    <property type="entry name" value="DUF202 DOMAIN-CONTAINING PROTEIN"/>
    <property type="match status" value="1"/>
</dbReference>
<reference evidence="9 10" key="1">
    <citation type="submission" date="2019-09" db="EMBL/GenBank/DDBJ databases">
        <title>Genome sequence of Adhaeribacter sp. M2.</title>
        <authorList>
            <person name="Srinivasan S."/>
        </authorList>
    </citation>
    <scope>NUCLEOTIDE SEQUENCE [LARGE SCALE GENOMIC DNA]</scope>
    <source>
        <strain evidence="9 10">M2</strain>
    </source>
</reference>
<dbReference type="Proteomes" id="UP000326570">
    <property type="component" value="Unassembled WGS sequence"/>
</dbReference>
<evidence type="ECO:0000259" key="8">
    <source>
        <dbReference type="Pfam" id="PF02656"/>
    </source>
</evidence>
<name>A0A5N1INB3_9BACT</name>
<keyword evidence="10" id="KW-1185">Reference proteome</keyword>
<keyword evidence="2" id="KW-1003">Cell membrane</keyword>
<feature type="region of interest" description="Disordered" evidence="6">
    <location>
        <begin position="1"/>
        <end position="22"/>
    </location>
</feature>
<evidence type="ECO:0000256" key="4">
    <source>
        <dbReference type="ARBA" id="ARBA00022989"/>
    </source>
</evidence>
<keyword evidence="3 7" id="KW-0812">Transmembrane</keyword>
<feature type="transmembrane region" description="Helical" evidence="7">
    <location>
        <begin position="58"/>
        <end position="78"/>
    </location>
</feature>
<feature type="domain" description="DUF202" evidence="8">
    <location>
        <begin position="49"/>
        <end position="110"/>
    </location>
</feature>
<dbReference type="GO" id="GO:0005886">
    <property type="term" value="C:plasma membrane"/>
    <property type="evidence" value="ECO:0007669"/>
    <property type="project" value="UniProtKB-SubCell"/>
</dbReference>
<dbReference type="InterPro" id="IPR052053">
    <property type="entry name" value="IM_YidH-like"/>
</dbReference>
<evidence type="ECO:0000256" key="1">
    <source>
        <dbReference type="ARBA" id="ARBA00004651"/>
    </source>
</evidence>
<gene>
    <name evidence="9" type="ORF">F0P94_17575</name>
</gene>
<evidence type="ECO:0000313" key="9">
    <source>
        <dbReference type="EMBL" id="KAA9325397.1"/>
    </source>
</evidence>
<protein>
    <submittedName>
        <fullName evidence="9">DUF202 domain-containing protein</fullName>
    </submittedName>
</protein>